<proteinExistence type="predicted"/>
<evidence type="ECO:0000313" key="3">
    <source>
        <dbReference type="Proteomes" id="UP000827092"/>
    </source>
</evidence>
<dbReference type="AlphaFoldDB" id="A0AAV6VIH4"/>
<gene>
    <name evidence="2" type="ORF">JTE90_001155</name>
</gene>
<dbReference type="Proteomes" id="UP000827092">
    <property type="component" value="Unassembled WGS sequence"/>
</dbReference>
<name>A0AAV6VIH4_9ARAC</name>
<dbReference type="EMBL" id="JAFNEN010000076">
    <property type="protein sequence ID" value="KAG8195921.1"/>
    <property type="molecule type" value="Genomic_DNA"/>
</dbReference>
<feature type="region of interest" description="Disordered" evidence="1">
    <location>
        <begin position="14"/>
        <end position="35"/>
    </location>
</feature>
<evidence type="ECO:0000313" key="2">
    <source>
        <dbReference type="EMBL" id="KAG8195921.1"/>
    </source>
</evidence>
<protein>
    <submittedName>
        <fullName evidence="2">Uncharacterized protein</fullName>
    </submittedName>
</protein>
<comment type="caution">
    <text evidence="2">The sequence shown here is derived from an EMBL/GenBank/DDBJ whole genome shotgun (WGS) entry which is preliminary data.</text>
</comment>
<accession>A0AAV6VIH4</accession>
<keyword evidence="3" id="KW-1185">Reference proteome</keyword>
<sequence length="190" mass="20858">MHIAPAFTDARNNLEKSTQKRTVQSGTGRQKLVPGTLPRTLERSLCAQKPTQKGNWPSGSEKYKKCIKTLPNIEVLRHITHLISTLNPPITFALSVAHPSKHLSTDPHTVLKPTPKAIECLLSKKFIASYSNPVPAYELILPASPPTSYLPSQSQAAHWEQDNSIVVIPPRLNSQLANCPLGCPHHKDGS</sequence>
<reference evidence="2 3" key="1">
    <citation type="journal article" date="2022" name="Nat. Ecol. Evol.">
        <title>A masculinizing supergene underlies an exaggerated male reproductive morph in a spider.</title>
        <authorList>
            <person name="Hendrickx F."/>
            <person name="De Corte Z."/>
            <person name="Sonet G."/>
            <person name="Van Belleghem S.M."/>
            <person name="Kostlbacher S."/>
            <person name="Vangestel C."/>
        </authorList>
    </citation>
    <scope>NUCLEOTIDE SEQUENCE [LARGE SCALE GENOMIC DNA]</scope>
    <source>
        <strain evidence="2">W744_W776</strain>
    </source>
</reference>
<evidence type="ECO:0000256" key="1">
    <source>
        <dbReference type="SAM" id="MobiDB-lite"/>
    </source>
</evidence>
<organism evidence="2 3">
    <name type="scientific">Oedothorax gibbosus</name>
    <dbReference type="NCBI Taxonomy" id="931172"/>
    <lineage>
        <taxon>Eukaryota</taxon>
        <taxon>Metazoa</taxon>
        <taxon>Ecdysozoa</taxon>
        <taxon>Arthropoda</taxon>
        <taxon>Chelicerata</taxon>
        <taxon>Arachnida</taxon>
        <taxon>Araneae</taxon>
        <taxon>Araneomorphae</taxon>
        <taxon>Entelegynae</taxon>
        <taxon>Araneoidea</taxon>
        <taxon>Linyphiidae</taxon>
        <taxon>Erigoninae</taxon>
        <taxon>Oedothorax</taxon>
    </lineage>
</organism>